<dbReference type="AlphaFoldDB" id="A0A931H038"/>
<organism evidence="1 2">
    <name type="scientific">Panacibacter microcysteis</name>
    <dbReference type="NCBI Taxonomy" id="2793269"/>
    <lineage>
        <taxon>Bacteria</taxon>
        <taxon>Pseudomonadati</taxon>
        <taxon>Bacteroidota</taxon>
        <taxon>Chitinophagia</taxon>
        <taxon>Chitinophagales</taxon>
        <taxon>Chitinophagaceae</taxon>
        <taxon>Panacibacter</taxon>
    </lineage>
</organism>
<dbReference type="RefSeq" id="WP_196992634.1">
    <property type="nucleotide sequence ID" value="NZ_JADWYR010000003.1"/>
</dbReference>
<accession>A0A931H038</accession>
<dbReference type="Pfam" id="PF10012">
    <property type="entry name" value="DUF2255"/>
    <property type="match status" value="1"/>
</dbReference>
<gene>
    <name evidence="1" type="ORF">I5907_20030</name>
</gene>
<keyword evidence="2" id="KW-1185">Reference proteome</keyword>
<evidence type="ECO:0000313" key="1">
    <source>
        <dbReference type="EMBL" id="MBG9378535.1"/>
    </source>
</evidence>
<sequence>MKKEAALAYINNNSLAGIKAGSDRHDFLDIWMVVVDDRIFARSWGFAERSWYNTFLKDPAGQIKCGDTVFSIRASVPTDNDLLTPKINSAYLAKYHAASNLTYTSAIITGRHIEKTMEFVIVED</sequence>
<dbReference type="EMBL" id="JADWYR010000003">
    <property type="protein sequence ID" value="MBG9378535.1"/>
    <property type="molecule type" value="Genomic_DNA"/>
</dbReference>
<reference evidence="1" key="1">
    <citation type="submission" date="2020-11" db="EMBL/GenBank/DDBJ databases">
        <title>Bacterial whole genome sequence for Panacibacter sp. DH6.</title>
        <authorList>
            <person name="Le V."/>
            <person name="Ko S."/>
            <person name="Ahn C.-Y."/>
            <person name="Oh H.-M."/>
        </authorList>
    </citation>
    <scope>NUCLEOTIDE SEQUENCE</scope>
    <source>
        <strain evidence="1">DH6</strain>
    </source>
</reference>
<proteinExistence type="predicted"/>
<comment type="caution">
    <text evidence="1">The sequence shown here is derived from an EMBL/GenBank/DDBJ whole genome shotgun (WGS) entry which is preliminary data.</text>
</comment>
<dbReference type="InterPro" id="IPR016888">
    <property type="entry name" value="UCP028498"/>
</dbReference>
<dbReference type="Proteomes" id="UP000628448">
    <property type="component" value="Unassembled WGS sequence"/>
</dbReference>
<evidence type="ECO:0000313" key="2">
    <source>
        <dbReference type="Proteomes" id="UP000628448"/>
    </source>
</evidence>
<name>A0A931H038_9BACT</name>
<protein>
    <submittedName>
        <fullName evidence="1">DUF2255 family protein</fullName>
    </submittedName>
</protein>